<evidence type="ECO:0000256" key="1">
    <source>
        <dbReference type="ARBA" id="ARBA00008857"/>
    </source>
</evidence>
<dbReference type="PANTHER" id="PTHR30629">
    <property type="entry name" value="PROPHAGE INTEGRASE"/>
    <property type="match status" value="1"/>
</dbReference>
<feature type="domain" description="Integrase DNA-binding" evidence="4">
    <location>
        <begin position="8"/>
        <end position="92"/>
    </location>
</feature>
<evidence type="ECO:0000313" key="6">
    <source>
        <dbReference type="Proteomes" id="UP000255192"/>
    </source>
</evidence>
<proteinExistence type="inferred from homology"/>
<sequence>MAGELNKLSDRKLKGLHGIPASKIEFYADGAGLSAKVTKAGGISWVFTYRLDGQKLHRLTLGRYPDMSLKEARSSRDKCRQWLASGKDPKHQLALTTQETLKPVTVKEAIEYWIREYAEENRANVERHKAELRKHIYPYIGKMALADCETRYWLDCFDRMKKKTPVAAGYVFQMCKQALKFCRVRRYAVSTALEDLTIPDVGKKTGKKRPGIKR</sequence>
<dbReference type="EMBL" id="UGMD01000002">
    <property type="protein sequence ID" value="STU94321.1"/>
    <property type="molecule type" value="Genomic_DNA"/>
</dbReference>
<reference evidence="5 6" key="1">
    <citation type="submission" date="2018-06" db="EMBL/GenBank/DDBJ databases">
        <authorList>
            <consortium name="Pathogen Informatics"/>
            <person name="Doyle S."/>
        </authorList>
    </citation>
    <scope>NUCLEOTIDE SEQUENCE [LARGE SCALE GENOMIC DNA]</scope>
    <source>
        <strain evidence="5 6">NCTC204</strain>
    </source>
</reference>
<dbReference type="SUPFAM" id="SSF56349">
    <property type="entry name" value="DNA breaking-rejoining enzymes"/>
    <property type="match status" value="1"/>
</dbReference>
<keyword evidence="2" id="KW-0229">DNA integration</keyword>
<dbReference type="InterPro" id="IPR025166">
    <property type="entry name" value="Integrase_DNA_bind_dom"/>
</dbReference>
<accession>A0A378A236</accession>
<protein>
    <submittedName>
        <fullName evidence="5">Integrase family protein</fullName>
    </submittedName>
</protein>
<comment type="similarity">
    <text evidence="1">Belongs to the 'phage' integrase family.</text>
</comment>
<evidence type="ECO:0000259" key="4">
    <source>
        <dbReference type="Pfam" id="PF13356"/>
    </source>
</evidence>
<name>A0A378A236_KLEPN</name>
<evidence type="ECO:0000256" key="2">
    <source>
        <dbReference type="ARBA" id="ARBA00022908"/>
    </source>
</evidence>
<dbReference type="InterPro" id="IPR011010">
    <property type="entry name" value="DNA_brk_join_enz"/>
</dbReference>
<dbReference type="InterPro" id="IPR010998">
    <property type="entry name" value="Integrase_recombinase_N"/>
</dbReference>
<dbReference type="GO" id="GO:0015074">
    <property type="term" value="P:DNA integration"/>
    <property type="evidence" value="ECO:0007669"/>
    <property type="project" value="UniProtKB-KW"/>
</dbReference>
<dbReference type="Gene3D" id="1.10.150.130">
    <property type="match status" value="1"/>
</dbReference>
<dbReference type="PANTHER" id="PTHR30629:SF2">
    <property type="entry name" value="PROPHAGE INTEGRASE INTS-RELATED"/>
    <property type="match status" value="1"/>
</dbReference>
<keyword evidence="3" id="KW-0238">DNA-binding</keyword>
<dbReference type="GO" id="GO:0003677">
    <property type="term" value="F:DNA binding"/>
    <property type="evidence" value="ECO:0007669"/>
    <property type="project" value="UniProtKB-KW"/>
</dbReference>
<dbReference type="InterPro" id="IPR038488">
    <property type="entry name" value="Integrase_DNA-bd_sf"/>
</dbReference>
<organism evidence="5 6">
    <name type="scientific">Klebsiella pneumoniae</name>
    <dbReference type="NCBI Taxonomy" id="573"/>
    <lineage>
        <taxon>Bacteria</taxon>
        <taxon>Pseudomonadati</taxon>
        <taxon>Pseudomonadota</taxon>
        <taxon>Gammaproteobacteria</taxon>
        <taxon>Enterobacterales</taxon>
        <taxon>Enterobacteriaceae</taxon>
        <taxon>Klebsiella/Raoultella group</taxon>
        <taxon>Klebsiella</taxon>
        <taxon>Klebsiella pneumoniae complex</taxon>
    </lineage>
</organism>
<gene>
    <name evidence="5" type="primary">intS_1</name>
    <name evidence="5" type="ORF">NCTC204_02586</name>
</gene>
<dbReference type="InterPro" id="IPR050808">
    <property type="entry name" value="Phage_Integrase"/>
</dbReference>
<evidence type="ECO:0000256" key="3">
    <source>
        <dbReference type="ARBA" id="ARBA00023125"/>
    </source>
</evidence>
<dbReference type="Pfam" id="PF13356">
    <property type="entry name" value="Arm-DNA-bind_3"/>
    <property type="match status" value="1"/>
</dbReference>
<dbReference type="Gene3D" id="3.30.160.390">
    <property type="entry name" value="Integrase, DNA-binding domain"/>
    <property type="match status" value="1"/>
</dbReference>
<dbReference type="Proteomes" id="UP000255192">
    <property type="component" value="Unassembled WGS sequence"/>
</dbReference>
<dbReference type="AlphaFoldDB" id="A0A378A236"/>
<evidence type="ECO:0000313" key="5">
    <source>
        <dbReference type="EMBL" id="STU94321.1"/>
    </source>
</evidence>